<reference evidence="3 4" key="1">
    <citation type="submission" date="2017-04" db="EMBL/GenBank/DDBJ databases">
        <title>Characterization, genome and methylation analysis of a phthalic acid esters degrading strain Sphingobium yanoikuyae SHJ.</title>
        <authorList>
            <person name="Feng L."/>
        </authorList>
    </citation>
    <scope>NUCLEOTIDE SEQUENCE [LARGE SCALE GENOMIC DNA]</scope>
    <source>
        <strain evidence="3 4">SHJ</strain>
    </source>
</reference>
<dbReference type="Gene3D" id="3.40.50.2000">
    <property type="entry name" value="Glycogen Phosphorylase B"/>
    <property type="match status" value="2"/>
</dbReference>
<evidence type="ECO:0000256" key="1">
    <source>
        <dbReference type="ARBA" id="ARBA00022676"/>
    </source>
</evidence>
<evidence type="ECO:0000313" key="4">
    <source>
        <dbReference type="Proteomes" id="UP000037029"/>
    </source>
</evidence>
<sequence length="390" mass="41699">MPSAVTICFPFVGDLVGGSHISASSLIAKIDQQRYAPLVIVQNPQGIIARLFADRGIAVEAIPASISLQHGRRVGPLRALELARGAIPLARFLRKRQVAIVHSNDGRTHATWALAARLAGAQLLWHHRGAPDALGLRMVAPLLANRVVAVSHFAGDQAGGLRRRLRTDVVHSPFDTSIQCDRWAARQAILELINAPPTANLVGFSGVLIGRKRPLLFVDAIAALRRVAPELDARGVLFGEALDGMDAQVADRARRQGIGDAIHLMGFRTPGAFWLAGCDLLMVPAIDEPFGRTLIEAMLVETPVVATASGGNVEAIRDRETGRLVPPEDAQALADACATLLRDPAMMEGIGQSARADALLKFGEARHADAIMAIYDDMLHAGAGQETPHR</sequence>
<dbReference type="PANTHER" id="PTHR12526">
    <property type="entry name" value="GLYCOSYLTRANSFERASE"/>
    <property type="match status" value="1"/>
</dbReference>
<name>A0A0J9D479_SPHYA</name>
<gene>
    <name evidence="3" type="ORF">BV87_20625</name>
</gene>
<dbReference type="CDD" id="cd03801">
    <property type="entry name" value="GT4_PimA-like"/>
    <property type="match status" value="1"/>
</dbReference>
<proteinExistence type="predicted"/>
<keyword evidence="1 3" id="KW-0328">Glycosyltransferase</keyword>
<keyword evidence="2 3" id="KW-0808">Transferase</keyword>
<dbReference type="Proteomes" id="UP000037029">
    <property type="component" value="Chromosome"/>
</dbReference>
<dbReference type="SUPFAM" id="SSF53756">
    <property type="entry name" value="UDP-Glycosyltransferase/glycogen phosphorylase"/>
    <property type="match status" value="1"/>
</dbReference>
<evidence type="ECO:0000256" key="2">
    <source>
        <dbReference type="ARBA" id="ARBA00022679"/>
    </source>
</evidence>
<dbReference type="EMBL" id="CP020925">
    <property type="protein sequence ID" value="ATP20542.1"/>
    <property type="molecule type" value="Genomic_DNA"/>
</dbReference>
<evidence type="ECO:0000313" key="3">
    <source>
        <dbReference type="EMBL" id="ATP20542.1"/>
    </source>
</evidence>
<dbReference type="Pfam" id="PF13692">
    <property type="entry name" value="Glyco_trans_1_4"/>
    <property type="match status" value="1"/>
</dbReference>
<organism evidence="3 4">
    <name type="scientific">Sphingobium yanoikuyae</name>
    <name type="common">Sphingomonas yanoikuyae</name>
    <dbReference type="NCBI Taxonomy" id="13690"/>
    <lineage>
        <taxon>Bacteria</taxon>
        <taxon>Pseudomonadati</taxon>
        <taxon>Pseudomonadota</taxon>
        <taxon>Alphaproteobacteria</taxon>
        <taxon>Sphingomonadales</taxon>
        <taxon>Sphingomonadaceae</taxon>
        <taxon>Sphingobium</taxon>
    </lineage>
</organism>
<accession>A0A0J9D479</accession>
<protein>
    <submittedName>
        <fullName evidence="3">Mannosyltransferase</fullName>
    </submittedName>
</protein>
<dbReference type="AlphaFoldDB" id="A0A0J9D479"/>
<dbReference type="PANTHER" id="PTHR12526:SF510">
    <property type="entry name" value="D-INOSITOL 3-PHOSPHATE GLYCOSYLTRANSFERASE"/>
    <property type="match status" value="1"/>
</dbReference>
<dbReference type="GO" id="GO:0016757">
    <property type="term" value="F:glycosyltransferase activity"/>
    <property type="evidence" value="ECO:0007669"/>
    <property type="project" value="UniProtKB-KW"/>
</dbReference>
<dbReference type="RefSeq" id="WP_048937510.1">
    <property type="nucleotide sequence ID" value="NZ_CP020925.1"/>
</dbReference>